<dbReference type="Pfam" id="PF00353">
    <property type="entry name" value="HemolysinCabind"/>
    <property type="match status" value="3"/>
</dbReference>
<evidence type="ECO:0000313" key="2">
    <source>
        <dbReference type="Proteomes" id="UP001597101"/>
    </source>
</evidence>
<name>A0ABW3FN85_9HYPH</name>
<dbReference type="EMBL" id="JBHTJV010000025">
    <property type="protein sequence ID" value="MFD0917607.1"/>
    <property type="molecule type" value="Genomic_DNA"/>
</dbReference>
<keyword evidence="2" id="KW-1185">Reference proteome</keyword>
<proteinExistence type="predicted"/>
<dbReference type="PRINTS" id="PR00313">
    <property type="entry name" value="CABNDNGRPT"/>
</dbReference>
<dbReference type="InterPro" id="IPR001343">
    <property type="entry name" value="Hemolysn_Ca-bd"/>
</dbReference>
<sequence>MLISNNNAALTNHITAEDEVPTASLELANGQTLRTYLSIDSSVPGFSTYAQRFDAQGNVIAGSGFEVGAFSGFDTALFPEFIHEFGDGSIGIISSNADENDPLASSITMSRFSITPGATYGSLLSSETFGIPLPSSGTVVDSFIESLLLIDTAGGGVQVAVGYTTFVEFANGNGEINGETVALAFDGNGASLNTLSTAPTILSSDPEVLLSVNGNEFAAIYGFGGATGKAVDIRIVDGSLGTNPFDYPEHLLAPASLTLGQTEFLDVVSAVELANGNLAFLIIANGEDDPATEGSVSFAIMDPSQPPGSSILVDTTTLKFVEGAFIGAETIVALSDGTFVVGWNETPDGLLSGQGFLQHISSAGIPLGAPVSLGVTGGEEFLITAYELANGDLSVSWGQSDGPSDTNGFDVITASFDVVSTVNPVTLKQFDMGDVKTIYDEAILNGEVTASTATVVTLNGTTDPTLSAKLVGTGLSVDPVSGGLVSGEITSIELYDGSTYVGAVFGLTFGAAYYQLSIDQLQNGDPEQHDALFRNLMGTYDASDSVAAVTFEAGGGFATALGSDFADTLTGEEGEQILKGGAGADSLDGGLDADVMEGGIGNDDYFIDDAGDTIVEGIGAGYDEVFTELSVYTLPANVERLNFTDSGNHTGKGNELNNRFAGNSGNDTFVLDEGGADIFSGGQGQDTFDARLGANGIDINLSTGTHGGDAAGDLFASVEVFWGSNSAADTMLTGAARAKFYGFSGNDTLTGGASVDYLDGGIGNDVLSGMGARDGLRGFTGDDILTGGADRDYFQYVFAGFDHDTITDFEDGLDYFRVFSNVADEVSDFTITGNGTSSVLLTLNDGTGENTITVQGSGGANVTIDAGDFLFY</sequence>
<organism evidence="1 2">
    <name type="scientific">Pseudahrensia aquimaris</name>
    <dbReference type="NCBI Taxonomy" id="744461"/>
    <lineage>
        <taxon>Bacteria</taxon>
        <taxon>Pseudomonadati</taxon>
        <taxon>Pseudomonadota</taxon>
        <taxon>Alphaproteobacteria</taxon>
        <taxon>Hyphomicrobiales</taxon>
        <taxon>Ahrensiaceae</taxon>
        <taxon>Pseudahrensia</taxon>
    </lineage>
</organism>
<gene>
    <name evidence="1" type="ORF">ACFQ14_14465</name>
</gene>
<dbReference type="InterPro" id="IPR011049">
    <property type="entry name" value="Serralysin-like_metalloprot_C"/>
</dbReference>
<dbReference type="RefSeq" id="WP_377213466.1">
    <property type="nucleotide sequence ID" value="NZ_JBHTJV010000025.1"/>
</dbReference>
<accession>A0ABW3FN85</accession>
<dbReference type="Proteomes" id="UP001597101">
    <property type="component" value="Unassembled WGS sequence"/>
</dbReference>
<comment type="caution">
    <text evidence="1">The sequence shown here is derived from an EMBL/GenBank/DDBJ whole genome shotgun (WGS) entry which is preliminary data.</text>
</comment>
<evidence type="ECO:0000313" key="1">
    <source>
        <dbReference type="EMBL" id="MFD0917607.1"/>
    </source>
</evidence>
<dbReference type="SUPFAM" id="SSF51120">
    <property type="entry name" value="beta-Roll"/>
    <property type="match status" value="2"/>
</dbReference>
<reference evidence="2" key="1">
    <citation type="journal article" date="2019" name="Int. J. Syst. Evol. Microbiol.">
        <title>The Global Catalogue of Microorganisms (GCM) 10K type strain sequencing project: providing services to taxonomists for standard genome sequencing and annotation.</title>
        <authorList>
            <consortium name="The Broad Institute Genomics Platform"/>
            <consortium name="The Broad Institute Genome Sequencing Center for Infectious Disease"/>
            <person name="Wu L."/>
            <person name="Ma J."/>
        </authorList>
    </citation>
    <scope>NUCLEOTIDE SEQUENCE [LARGE SCALE GENOMIC DNA]</scope>
    <source>
        <strain evidence="2">CCUG 60023</strain>
    </source>
</reference>
<protein>
    <submittedName>
        <fullName evidence="1">Calcium-binding protein</fullName>
    </submittedName>
</protein>
<dbReference type="Gene3D" id="2.150.10.10">
    <property type="entry name" value="Serralysin-like metalloprotease, C-terminal"/>
    <property type="match status" value="2"/>
</dbReference>